<dbReference type="Proteomes" id="UP001355207">
    <property type="component" value="Chromosome 4"/>
</dbReference>
<proteinExistence type="predicted"/>
<dbReference type="GO" id="GO:0006351">
    <property type="term" value="P:DNA-templated transcription"/>
    <property type="evidence" value="ECO:0007669"/>
    <property type="project" value="InterPro"/>
</dbReference>
<dbReference type="SMART" id="SM00066">
    <property type="entry name" value="GAL4"/>
    <property type="match status" value="1"/>
</dbReference>
<dbReference type="Pfam" id="PF00172">
    <property type="entry name" value="Zn_clus"/>
    <property type="match status" value="1"/>
</dbReference>
<dbReference type="PROSITE" id="PS00463">
    <property type="entry name" value="ZN2_CY6_FUNGAL_1"/>
    <property type="match status" value="1"/>
</dbReference>
<dbReference type="GO" id="GO:0000981">
    <property type="term" value="F:DNA-binding transcription factor activity, RNA polymerase II-specific"/>
    <property type="evidence" value="ECO:0007669"/>
    <property type="project" value="InterPro"/>
</dbReference>
<feature type="domain" description="Zn(2)-C6 fungal-type" evidence="5">
    <location>
        <begin position="44"/>
        <end position="73"/>
    </location>
</feature>
<dbReference type="RefSeq" id="XP_066075643.1">
    <property type="nucleotide sequence ID" value="XM_066219546.1"/>
</dbReference>
<dbReference type="InterPro" id="IPR050613">
    <property type="entry name" value="Sec_Metabolite_Reg"/>
</dbReference>
<accession>A0AAX4JWF6</accession>
<evidence type="ECO:0000256" key="3">
    <source>
        <dbReference type="ARBA" id="ARBA00023242"/>
    </source>
</evidence>
<evidence type="ECO:0000313" key="6">
    <source>
        <dbReference type="EMBL" id="WWC88880.1"/>
    </source>
</evidence>
<dbReference type="SMART" id="SM00906">
    <property type="entry name" value="Fungal_trans"/>
    <property type="match status" value="1"/>
</dbReference>
<dbReference type="Pfam" id="PF04082">
    <property type="entry name" value="Fungal_trans"/>
    <property type="match status" value="1"/>
</dbReference>
<evidence type="ECO:0000256" key="2">
    <source>
        <dbReference type="ARBA" id="ARBA00022723"/>
    </source>
</evidence>
<feature type="compositionally biased region" description="Polar residues" evidence="4">
    <location>
        <begin position="1"/>
        <end position="22"/>
    </location>
</feature>
<feature type="region of interest" description="Disordered" evidence="4">
    <location>
        <begin position="130"/>
        <end position="155"/>
    </location>
</feature>
<name>A0AAX4JWF6_9TREE</name>
<evidence type="ECO:0000256" key="4">
    <source>
        <dbReference type="SAM" id="MobiDB-lite"/>
    </source>
</evidence>
<dbReference type="Gene3D" id="4.10.240.10">
    <property type="entry name" value="Zn(2)-C6 fungal-type DNA-binding domain"/>
    <property type="match status" value="1"/>
</dbReference>
<dbReference type="AlphaFoldDB" id="A0AAX4JWF6"/>
<protein>
    <recommendedName>
        <fullName evidence="5">Zn(2)-C6 fungal-type domain-containing protein</fullName>
    </recommendedName>
</protein>
<evidence type="ECO:0000256" key="1">
    <source>
        <dbReference type="ARBA" id="ARBA00004123"/>
    </source>
</evidence>
<feature type="compositionally biased region" description="Polar residues" evidence="4">
    <location>
        <begin position="142"/>
        <end position="155"/>
    </location>
</feature>
<feature type="region of interest" description="Disordered" evidence="4">
    <location>
        <begin position="1"/>
        <end position="40"/>
    </location>
</feature>
<dbReference type="CDD" id="cd12148">
    <property type="entry name" value="fungal_TF_MHR"/>
    <property type="match status" value="1"/>
</dbReference>
<dbReference type="PANTHER" id="PTHR31001">
    <property type="entry name" value="UNCHARACTERIZED TRANSCRIPTIONAL REGULATORY PROTEIN"/>
    <property type="match status" value="1"/>
</dbReference>
<dbReference type="EMBL" id="CP144101">
    <property type="protein sequence ID" value="WWC88880.1"/>
    <property type="molecule type" value="Genomic_DNA"/>
</dbReference>
<keyword evidence="2" id="KW-0479">Metal-binding</keyword>
<dbReference type="GO" id="GO:0008270">
    <property type="term" value="F:zinc ion binding"/>
    <property type="evidence" value="ECO:0007669"/>
    <property type="project" value="InterPro"/>
</dbReference>
<keyword evidence="7" id="KW-1185">Reference proteome</keyword>
<evidence type="ECO:0000259" key="5">
    <source>
        <dbReference type="PROSITE" id="PS50048"/>
    </source>
</evidence>
<feature type="compositionally biased region" description="Basic and acidic residues" evidence="4">
    <location>
        <begin position="23"/>
        <end position="32"/>
    </location>
</feature>
<dbReference type="SUPFAM" id="SSF57701">
    <property type="entry name" value="Zn2/Cys6 DNA-binding domain"/>
    <property type="match status" value="1"/>
</dbReference>
<dbReference type="InterPro" id="IPR036864">
    <property type="entry name" value="Zn2-C6_fun-type_DNA-bd_sf"/>
</dbReference>
<dbReference type="GO" id="GO:0003677">
    <property type="term" value="F:DNA binding"/>
    <property type="evidence" value="ECO:0007669"/>
    <property type="project" value="InterPro"/>
</dbReference>
<feature type="region of interest" description="Disordered" evidence="4">
    <location>
        <begin position="746"/>
        <end position="767"/>
    </location>
</feature>
<sequence>MSPSANNGDETSTISRNSSQTRQTEDDGETKRPPKKRKQRQLLSCAECRRLKLKCDRQVPCANCVKRSCGHLCPDGERPQGHSASNGLISRLETLEGVLQQHGIPFPAANTSSSSSSRLVTVSNDHVNAIDKDQASSPPPQRSAQIGQPQPQSADTEIFEQISGSRSDRDTTGDALSELADAAALTQHDSAPNYQADLDIGPILPEPELHRVRFDFSTPTVESLNIHRSMEILPQHASPDSQSYGTLVLSHGGRSKYLGPTAASEWLKDQEIHDPVESPSASRYASPERAVNAGSGHSTAGTVPVLFPFRSQHLSSDELLARLPPLEEASVLVECYFRYFAWHFDVVPRQSFKPIFDRIYSAVMSSQQQRVVSQELALLYIILALGALHSLELRPNDPSAENYCNLSKACLAKGDFLVHTTLAGVQTLHIMGHYMLETEKGRNGDSAWPLWGMAMRLSQAMGLHRDGARWNLPAEVVEQIRRVFWECFSVEIFQANCFSRPCSLSPEYVDAAFPANTGPVFEKDFYHLKFELSQISAAILERAMKVKSSPYSTVTDLHQRLCEFERGIPFRLRCRAALLALPSVYSTPELAMNDSPAPTQSNLILSFQQCTLAINISETVLFLHRPFYARALNEAEDPTRSTFGLSFLAVVERCHVTISVVASLYEMHPNVCARHWYLWYHAFNSAVCLGTLILRDPKNALSAFAISQIDATIKLYTPLVQVGSSKRILNNLRWLLRLRAQAGRKIEKSTSGMPSETHQETGEDSEDENIELIGLKTRLIERASRGSQVSKTIFQTTPSASGLTEDSPTTHVHDTISKAVQDLLFNTGAPGQNIPAVSNVIADSTDLSDTSTNDLLHQFWDPMMLQDVTGNDGLAFADNNWWNWNTDVNAVENDTGHS</sequence>
<dbReference type="GO" id="GO:0005634">
    <property type="term" value="C:nucleus"/>
    <property type="evidence" value="ECO:0007669"/>
    <property type="project" value="UniProtKB-SubCell"/>
</dbReference>
<dbReference type="CDD" id="cd00067">
    <property type="entry name" value="GAL4"/>
    <property type="match status" value="1"/>
</dbReference>
<gene>
    <name evidence="6" type="ORF">L201_003795</name>
</gene>
<dbReference type="PANTHER" id="PTHR31001:SF56">
    <property type="entry name" value="ZN(2)-C6 FUNGAL-TYPE DOMAIN-CONTAINING PROTEIN"/>
    <property type="match status" value="1"/>
</dbReference>
<dbReference type="GeneID" id="91094465"/>
<dbReference type="InterPro" id="IPR001138">
    <property type="entry name" value="Zn2Cys6_DnaBD"/>
</dbReference>
<dbReference type="PROSITE" id="PS50048">
    <property type="entry name" value="ZN2_CY6_FUNGAL_2"/>
    <property type="match status" value="1"/>
</dbReference>
<reference evidence="6 7" key="1">
    <citation type="submission" date="2024-01" db="EMBL/GenBank/DDBJ databases">
        <title>Comparative genomics of Cryptococcus and Kwoniella reveals pathogenesis evolution and contrasting modes of karyotype evolution via chromosome fusion or intercentromeric recombination.</title>
        <authorList>
            <person name="Coelho M.A."/>
            <person name="David-Palma M."/>
            <person name="Shea T."/>
            <person name="Bowers K."/>
            <person name="McGinley-Smith S."/>
            <person name="Mohammad A.W."/>
            <person name="Gnirke A."/>
            <person name="Yurkov A.M."/>
            <person name="Nowrousian M."/>
            <person name="Sun S."/>
            <person name="Cuomo C.A."/>
            <person name="Heitman J."/>
        </authorList>
    </citation>
    <scope>NUCLEOTIDE SEQUENCE [LARGE SCALE GENOMIC DNA]</scope>
    <source>
        <strain evidence="6 7">CBS 6074</strain>
    </source>
</reference>
<keyword evidence="3" id="KW-0539">Nucleus</keyword>
<organism evidence="6 7">
    <name type="scientific">Kwoniella dendrophila CBS 6074</name>
    <dbReference type="NCBI Taxonomy" id="1295534"/>
    <lineage>
        <taxon>Eukaryota</taxon>
        <taxon>Fungi</taxon>
        <taxon>Dikarya</taxon>
        <taxon>Basidiomycota</taxon>
        <taxon>Agaricomycotina</taxon>
        <taxon>Tremellomycetes</taxon>
        <taxon>Tremellales</taxon>
        <taxon>Cryptococcaceae</taxon>
        <taxon>Kwoniella</taxon>
    </lineage>
</organism>
<evidence type="ECO:0000313" key="7">
    <source>
        <dbReference type="Proteomes" id="UP001355207"/>
    </source>
</evidence>
<dbReference type="InterPro" id="IPR007219">
    <property type="entry name" value="XnlR_reg_dom"/>
</dbReference>
<comment type="subcellular location">
    <subcellularLocation>
        <location evidence="1">Nucleus</location>
    </subcellularLocation>
</comment>